<dbReference type="RefSeq" id="XP_024500538.1">
    <property type="nucleotide sequence ID" value="XM_024646347.1"/>
</dbReference>
<name>A0A090L1I3_STRRB</name>
<feature type="signal peptide" evidence="1">
    <location>
        <begin position="1"/>
        <end position="18"/>
    </location>
</feature>
<dbReference type="CTD" id="36373697"/>
<gene>
    <name evidence="2 4 5" type="ORF">SRAE_0000045500</name>
</gene>
<keyword evidence="1" id="KW-0732">Signal</keyword>
<evidence type="ECO:0000313" key="5">
    <source>
        <dbReference type="WormBase" id="SRAE_0000045500"/>
    </source>
</evidence>
<dbReference type="WBParaSite" id="SRAE_0000045500.1">
    <property type="protein sequence ID" value="SRAE_0000045500.1"/>
    <property type="gene ID" value="WBGene00256199"/>
</dbReference>
<evidence type="ECO:0000313" key="3">
    <source>
        <dbReference type="Proteomes" id="UP000035682"/>
    </source>
</evidence>
<evidence type="ECO:0000313" key="4">
    <source>
        <dbReference type="WBParaSite" id="SRAE_0000045500.1"/>
    </source>
</evidence>
<dbReference type="WormBase" id="SRAE_0000045500">
    <property type="protein sequence ID" value="SRP09856"/>
    <property type="gene ID" value="WBGene00256199"/>
</dbReference>
<feature type="chain" id="PRO_5015030351" evidence="1">
    <location>
        <begin position="19"/>
        <end position="148"/>
    </location>
</feature>
<sequence>MRFTIYTLFALFFIAINCNKLQKQDGPAMDFTLEILKKLTVDGIHHLLKTGKNGDDNSATGNLLGALKLFGNEGKHIKEKIEKKTDKTSSTDKLPHKSVEILKKIESIKQKGGSDNEQKKQIEKIIKNPENSVPVELITKLVEKVLGI</sequence>
<reference evidence="2" key="2">
    <citation type="submission" date="2014-09" db="EMBL/GenBank/DDBJ databases">
        <authorList>
            <person name="Aslett A.Martin."/>
        </authorList>
    </citation>
    <scope>NUCLEOTIDE SEQUENCE</scope>
    <source>
        <strain evidence="2">ED321 Heterogonic</strain>
    </source>
</reference>
<evidence type="ECO:0000313" key="2">
    <source>
        <dbReference type="EMBL" id="CEF61329.1"/>
    </source>
</evidence>
<proteinExistence type="predicted"/>
<accession>A0A090L1I3</accession>
<dbReference type="AlphaFoldDB" id="A0A090L1I3"/>
<organism evidence="2">
    <name type="scientific">Strongyloides ratti</name>
    <name type="common">Parasitic roundworm</name>
    <dbReference type="NCBI Taxonomy" id="34506"/>
    <lineage>
        <taxon>Eukaryota</taxon>
        <taxon>Metazoa</taxon>
        <taxon>Ecdysozoa</taxon>
        <taxon>Nematoda</taxon>
        <taxon>Chromadorea</taxon>
        <taxon>Rhabditida</taxon>
        <taxon>Tylenchina</taxon>
        <taxon>Panagrolaimomorpha</taxon>
        <taxon>Strongyloidoidea</taxon>
        <taxon>Strongyloididae</taxon>
        <taxon>Strongyloides</taxon>
    </lineage>
</organism>
<dbReference type="Proteomes" id="UP000035682">
    <property type="component" value="Unplaced"/>
</dbReference>
<dbReference type="GeneID" id="36373697"/>
<reference evidence="4" key="3">
    <citation type="submission" date="2020-12" db="UniProtKB">
        <authorList>
            <consortium name="WormBaseParasite"/>
        </authorList>
    </citation>
    <scope>IDENTIFICATION</scope>
</reference>
<dbReference type="EMBL" id="LN609407">
    <property type="protein sequence ID" value="CEF61329.1"/>
    <property type="molecule type" value="Genomic_DNA"/>
</dbReference>
<protein>
    <submittedName>
        <fullName evidence="2 4">Uncharacterized protein</fullName>
    </submittedName>
</protein>
<evidence type="ECO:0000256" key="1">
    <source>
        <dbReference type="SAM" id="SignalP"/>
    </source>
</evidence>
<reference evidence="3" key="1">
    <citation type="submission" date="2014-09" db="EMBL/GenBank/DDBJ databases">
        <authorList>
            <person name="Martin A.A."/>
        </authorList>
    </citation>
    <scope>NUCLEOTIDE SEQUENCE</scope>
    <source>
        <strain evidence="3">ED321</strain>
    </source>
</reference>
<keyword evidence="3" id="KW-1185">Reference proteome</keyword>